<dbReference type="AlphaFoldDB" id="A0AB38FGM8"/>
<evidence type="ECO:0000313" key="1">
    <source>
        <dbReference type="EMBL" id="SPZ40805.1"/>
    </source>
</evidence>
<sequence>MNTTGLLPYAATPDDLAAEYGISTSTLLDWAEAGLKPAGRYFAPDTDYPVQIYSMTDLLRHAKDENE</sequence>
<protein>
    <submittedName>
        <fullName evidence="1">Uncharacterized protein</fullName>
    </submittedName>
</protein>
<dbReference type="EMBL" id="UAUI01000019">
    <property type="protein sequence ID" value="SPZ40805.1"/>
    <property type="molecule type" value="Genomic_DNA"/>
</dbReference>
<proteinExistence type="predicted"/>
<organism evidence="1 2">
    <name type="scientific">Rhodococcus wratislaviensis</name>
    <name type="common">Tsukamurella wratislaviensis</name>
    <dbReference type="NCBI Taxonomy" id="44752"/>
    <lineage>
        <taxon>Bacteria</taxon>
        <taxon>Bacillati</taxon>
        <taxon>Actinomycetota</taxon>
        <taxon>Actinomycetes</taxon>
        <taxon>Mycobacteriales</taxon>
        <taxon>Nocardiaceae</taxon>
        <taxon>Rhodococcus</taxon>
    </lineage>
</organism>
<reference evidence="1 2" key="1">
    <citation type="submission" date="2018-06" db="EMBL/GenBank/DDBJ databases">
        <authorList>
            <consortium name="Pathogen Informatics"/>
            <person name="Doyle S."/>
        </authorList>
    </citation>
    <scope>NUCLEOTIDE SEQUENCE [LARGE SCALE GENOMIC DNA]</scope>
    <source>
        <strain evidence="1 2">NCTC13229</strain>
    </source>
</reference>
<name>A0AB38FGM8_RHOWR</name>
<accession>A0AB38FGM8</accession>
<comment type="caution">
    <text evidence="1">The sequence shown here is derived from an EMBL/GenBank/DDBJ whole genome shotgun (WGS) entry which is preliminary data.</text>
</comment>
<evidence type="ECO:0000313" key="2">
    <source>
        <dbReference type="Proteomes" id="UP000251211"/>
    </source>
</evidence>
<dbReference type="Proteomes" id="UP000251211">
    <property type="component" value="Unassembled WGS sequence"/>
</dbReference>
<gene>
    <name evidence="1" type="ORF">NCTC13229_04302</name>
</gene>